<dbReference type="OrthoDB" id="9794601at2"/>
<evidence type="ECO:0000313" key="4">
    <source>
        <dbReference type="Proteomes" id="UP000006860"/>
    </source>
</evidence>
<keyword evidence="1" id="KW-0328">Glycosyltransferase</keyword>
<dbReference type="InterPro" id="IPR002516">
    <property type="entry name" value="Glyco_trans_11"/>
</dbReference>
<dbReference type="Gene3D" id="3.40.50.11350">
    <property type="match status" value="1"/>
</dbReference>
<organism evidence="3 4">
    <name type="scientific">Rubinisphaera brasiliensis (strain ATCC 49424 / DSM 5305 / JCM 21570 / IAM 15109 / NBRC 103401 / IFAM 1448)</name>
    <name type="common">Planctomyces brasiliensis</name>
    <dbReference type="NCBI Taxonomy" id="756272"/>
    <lineage>
        <taxon>Bacteria</taxon>
        <taxon>Pseudomonadati</taxon>
        <taxon>Planctomycetota</taxon>
        <taxon>Planctomycetia</taxon>
        <taxon>Planctomycetales</taxon>
        <taxon>Planctomycetaceae</taxon>
        <taxon>Rubinisphaera</taxon>
    </lineage>
</organism>
<dbReference type="GO" id="GO:0005975">
    <property type="term" value="P:carbohydrate metabolic process"/>
    <property type="evidence" value="ECO:0007669"/>
    <property type="project" value="InterPro"/>
</dbReference>
<proteinExistence type="predicted"/>
<evidence type="ECO:0000256" key="2">
    <source>
        <dbReference type="ARBA" id="ARBA00022679"/>
    </source>
</evidence>
<dbReference type="CDD" id="cd11301">
    <property type="entry name" value="Fut1_Fut2_like"/>
    <property type="match status" value="1"/>
</dbReference>
<keyword evidence="2 3" id="KW-0808">Transferase</keyword>
<name>F0SI42_RUBBR</name>
<reference evidence="4" key="1">
    <citation type="submission" date="2011-02" db="EMBL/GenBank/DDBJ databases">
        <title>The complete genome of Planctomyces brasiliensis DSM 5305.</title>
        <authorList>
            <person name="Lucas S."/>
            <person name="Copeland A."/>
            <person name="Lapidus A."/>
            <person name="Bruce D."/>
            <person name="Goodwin L."/>
            <person name="Pitluck S."/>
            <person name="Kyrpides N."/>
            <person name="Mavromatis K."/>
            <person name="Pagani I."/>
            <person name="Ivanova N."/>
            <person name="Ovchinnikova G."/>
            <person name="Lu M."/>
            <person name="Detter J.C."/>
            <person name="Han C."/>
            <person name="Land M."/>
            <person name="Hauser L."/>
            <person name="Markowitz V."/>
            <person name="Cheng J.-F."/>
            <person name="Hugenholtz P."/>
            <person name="Woyke T."/>
            <person name="Wu D."/>
            <person name="Tindall B."/>
            <person name="Pomrenke H.G."/>
            <person name="Brambilla E."/>
            <person name="Klenk H.-P."/>
            <person name="Eisen J.A."/>
        </authorList>
    </citation>
    <scope>NUCLEOTIDE SEQUENCE [LARGE SCALE GENOMIC DNA]</scope>
    <source>
        <strain evidence="4">ATCC 49424 / DSM 5305 / JCM 21570 / NBRC 103401 / IFAM 1448</strain>
    </source>
</reference>
<keyword evidence="4" id="KW-1185">Reference proteome</keyword>
<dbReference type="Proteomes" id="UP000006860">
    <property type="component" value="Chromosome"/>
</dbReference>
<dbReference type="AlphaFoldDB" id="F0SI42"/>
<dbReference type="HOGENOM" id="CLU_043399_3_1_0"/>
<gene>
    <name evidence="3" type="ordered locus">Plabr_4170</name>
</gene>
<dbReference type="GO" id="GO:0008107">
    <property type="term" value="F:galactoside 2-alpha-L-fucosyltransferase activity"/>
    <property type="evidence" value="ECO:0007669"/>
    <property type="project" value="InterPro"/>
</dbReference>
<dbReference type="eggNOG" id="ENOG5030IGW">
    <property type="taxonomic scope" value="Bacteria"/>
</dbReference>
<evidence type="ECO:0000313" key="3">
    <source>
        <dbReference type="EMBL" id="ADY61744.1"/>
    </source>
</evidence>
<dbReference type="PANTHER" id="PTHR11927:SF9">
    <property type="entry name" value="L-FUCOSYLTRANSFERASE"/>
    <property type="match status" value="1"/>
</dbReference>
<accession>F0SI42</accession>
<dbReference type="Pfam" id="PF01531">
    <property type="entry name" value="Glyco_transf_11"/>
    <property type="match status" value="1"/>
</dbReference>
<dbReference type="KEGG" id="pbs:Plabr_4170"/>
<protein>
    <submittedName>
        <fullName evidence="3">Glycosyl transferase family 11</fullName>
    </submittedName>
</protein>
<dbReference type="EMBL" id="CP002546">
    <property type="protein sequence ID" value="ADY61744.1"/>
    <property type="molecule type" value="Genomic_DNA"/>
</dbReference>
<evidence type="ECO:0000256" key="1">
    <source>
        <dbReference type="ARBA" id="ARBA00022676"/>
    </source>
</evidence>
<dbReference type="GO" id="GO:0016020">
    <property type="term" value="C:membrane"/>
    <property type="evidence" value="ECO:0007669"/>
    <property type="project" value="InterPro"/>
</dbReference>
<dbReference type="RefSeq" id="WP_013630449.1">
    <property type="nucleotide sequence ID" value="NC_015174.1"/>
</dbReference>
<sequence>MIIARIENGLGNQLFKYAAGRALSLKHRTSLYTIPGSVRKPHETFILSKYFNVQAKSVSPFLLQTGFRLRLLKGYENHSFGFDPRFETTRNNTVVSGNFQSARYFLPFFDQINRELTLKPEVVDGLESVYPHVLESLRTPNSVCVHIRLGDYVSSGYDICGPEYYAKAISRLQQLHGELRAFVFSDTPQAASRFLPADIDAQIMSEFPEVRDAARSLTVERSTIRDYFLMQQCRHFVIPNSSFSYWAALLSSSDGDVIYPNRWYIDIDTSPRDLGLAPAEWTPIPLT</sequence>
<dbReference type="STRING" id="756272.Plabr_4170"/>
<dbReference type="PANTHER" id="PTHR11927">
    <property type="entry name" value="GALACTOSIDE 2-L-FUCOSYLTRANSFERASE"/>
    <property type="match status" value="1"/>
</dbReference>